<sequence length="2974" mass="325864">MAMSPWMFLMLLRLSAGNFQVNSGSEMRLPPVGAPGANAVNFTMYLSDLKDFDETREVVTVYAIMSIEWEDLRWANASQQKVDETCSLNACTSQEYLDARKTAASDLQGMVLGQSAKAFFEATRVYGQYLGLVVSGDVWTPIPTDLFVKTSDNPLGKTEFDPVIYMPSHKHLEAIWVDRRKTSFDVTLSYEHYPFDEQILELCVNFDYWSSPQWVPWKTGRGQPALKDLGERWDEPSRLSDLVSAKFLASLEGKGFTVISIQMMEGAGGLNGSKICMQIVVIRLITILLLRFFLPLSFLLFIPFAGFFIPIEMVMPRVATGFISFLSLQVFRTMAYSLIPKPSSSLLWMDVAMFSVTVIMFVSLLENVLAQALRASVSSQAARFVDNLSRVTFPLTALLILLLLFVLGASRVDASTTMAVCLTLLSLWLFSCSVAVVLYCRFLPQKLLKTLVKLVSDANFRYHTASASLDAKELLIVFKVFDQDGRGHITADKVFQQLQAHGLSFSDEHRGAAFKERLAAVFARHGGTTLDLKGFCQHFGELFQFAPPKNDEEELQSSDPSVDRERSQKVDVDGEGTVDAPAHAQRAWSPGSKGPFNLLADSRAGTQICGRCFKRLHGDAWLKEETAVSRESRQRVSRGRRVRKVAKAAEKVTPPMAMIEGGKAWPGPSGEFVAPQRSSRSKLPKDQWPKNHTFGRLRFLVRPADTHEDGSEKGAFCCPWGATWCGGCAEPNLEGTACKRCRGGWVLDSGHCTACADMAWHDSEGRNCYGVAEASACSGQPFHGLSANTACCACGGGLRVATSFGYYTEPILVGDSRVVGHPLPRTAERYSVDSTCQLLKFNLTLDGTTGELKLAPHCSTFGCGSAGLAHRLTGGLELLGGLDVKAHEGELSTSAMLRVSGSKWMVWESEALIVPSGSKKIFPARVSGIVPEAALEGEEAQDPPDPPEAAHRRTKSSELTLACLPRSSSDWLELSESGELSVSNEHPEAVELPGLTDLGFTGLQDASGSVCEVQRIGNRTTVLALVPQSWSSIRYPYEAVSVDLNNSLHPALEPQDGGRTPGRVAPSRFSASCATDQAAIRVDFDELTGLATAWGYGIFHLDIQTGSLQISPEANLSAIFDDVLLDQSRAAVRLSCTVLGHYEWQVGVPVAPIKGEIEILVEDSTCWTPALHSPHGWAVVEQMKSSASQCRAACRADATCAVYSWAGKCQFLSPCGPRPVNCQSFPTAVEKIVGCSIGRSCVNLTAETFVWRYGGVFCPVALGEAKGGRLSWVYQKQNMATVEDIIYLQASETDPSVRCGAGGLLLIRSNKSWDFENMTSHYIELFGEHVACLELSGGGNTIQTVFRQGEAQLKVSQATDDVGKNLCLILVPQHCEAPRLLSNAQAEADEEGLLAEAVMIDDPSTSIPNDYSLHPCDCFPVSWGVHSPVTSQSFASVVPGSGNQFTPDLVYLLEGSYMCPQAGYLTHMSAVDLNGCQQACQITVNCSYFWFGSASEVLQCRLYQTCPSLVLLNGASGVLAALVKGQACHRANPEKCWSFSKRREFLGAGTGSDRQLATSSECLFQSLLEECDLMQLIGGLGVQQCSSCAFAPLSWRDTWTQKRRLPETLRGGARLSFTCWAERYRAVPEEPGVPSDPYVAQCAGKHWWGEPFSEPGLHFACGACVQIVPVDYSDFLDQDAQELYFLPNLQVQIGVDQANPLMLTVNGKLFDVTWETPPEPQLMRLELQSRGAVLRHKGGTGGCLHWIDGKVILSPSCQLWCPRTSVSGCVAREDHVFLCVGAIACLDWQNSTWTVREVPDSPSCPISFQRSTAFAAGPDEASALLQLRHGGMERIAACSEAWQWPPQPLLARFSPQSAGASQHANVRWIERRTIKLLEECLQFNGNGSLAVGSCQVNASFSQASLFESLMAQRLAQGLWVIGDFSDSLPEVKAEQEGSFFSMLYYKNCLNYAVNNFSFSDPYVWWESEKKAHYPSYYLGCGLSSTKNATKFEPPDHFVDPTPELEAWGVPIVHFMHGARCVDAARSWWSFGEVKLSLKDCEEMNGQQAFLWAPGQVALTIAKYPFGRNCLYFSLSDQEVQVGKCDWLSKNNVPLKWSEDLMALWAGEYCWQASGELEMVKCKDLPLAGGGIARQELPWFAMNCPAGSLITSVQTRFLELTVHYRCKEMMFIGSCTEWITPNFASTDRAMMEARISCPSPDMGLQSTLASAPAGTMSGAASVSVRYRCCYTGPLVTSIALQRDAKLSWAQSRFNDYNGVYCPQRRDDTGRLQYEQSSSFRPSTTPKGLLAFDAVKGQWCLDWQGRRRRPLGCVDTYVAEPLDGAGLRTDAGGWSTVAVSDFNAELENLGIQTGRPPAFHQQALAPSHVPKRPKPSLLTFTSQIPGLGPAPECKTLVPDWRMVGEGLSKENPCYFVSGETADPAAEEPEVGEGASWTERTDDATDEGDTDAGFSYEKILGCFDRSIKRQLKLNHAIKEFSSNQLIGDTVLGVVRATCAWLASVAVAPVGFGSIVQTGEICQALVDSSQGVEGSVVQWQKDSKADSIYKADSEDCAGDQAAFSRLWCDIHCVKDAVNQGNRALRISLENAVRVLTGNMDRLTEHQSQLMVDQFDALRADLFPNAELPGVELQRFLVSKVRSIQALLFQPLDAAGQDVTGRAVRALSTELSSWTGDGPNVTHLLNKAETVHAAVKLTKQRHGLGRLQALTRNIGRAAVAIQDLARAQSHELGVYNHSSFAWKERQEQLLKSSVDRFEGDALFRDVGSVGASPVLLELDSTWWSLRATLDKYLSSAKRYAQAMGEVASMLQSYTSCSIQYAPVHGSFSHLMKAEKEHRKALDEAWSSAVPMTGLLVSKLVDSNAFVKLSIEDAKAAYELLHSEKQLCNEPGESGAKRAGQVLNQTLQQGLVGQTERQLATLFQELHLLQGRLPPSSDAENADVLQQSALRAQYAIRAARPFHQALAHQSLRMLCDSREK</sequence>
<comment type="caution">
    <text evidence="5">The sequence shown here is derived from an EMBL/GenBank/DDBJ whole genome shotgun (WGS) entry which is preliminary data.</text>
</comment>
<protein>
    <recommendedName>
        <fullName evidence="4">EF-hand domain-containing protein</fullName>
    </recommendedName>
</protein>
<organism evidence="5 6">
    <name type="scientific">Durusdinium trenchii</name>
    <dbReference type="NCBI Taxonomy" id="1381693"/>
    <lineage>
        <taxon>Eukaryota</taxon>
        <taxon>Sar</taxon>
        <taxon>Alveolata</taxon>
        <taxon>Dinophyceae</taxon>
        <taxon>Suessiales</taxon>
        <taxon>Symbiodiniaceae</taxon>
        <taxon>Durusdinium</taxon>
    </lineage>
</organism>
<keyword evidence="2" id="KW-1133">Transmembrane helix</keyword>
<evidence type="ECO:0000256" key="3">
    <source>
        <dbReference type="SAM" id="SignalP"/>
    </source>
</evidence>
<dbReference type="InterPro" id="IPR036734">
    <property type="entry name" value="Neur_chan_lig-bd_sf"/>
</dbReference>
<feature type="region of interest" description="Disordered" evidence="1">
    <location>
        <begin position="549"/>
        <end position="589"/>
    </location>
</feature>
<feature type="domain" description="EF-hand" evidence="4">
    <location>
        <begin position="469"/>
        <end position="504"/>
    </location>
</feature>
<dbReference type="Gene3D" id="2.70.170.10">
    <property type="entry name" value="Neurotransmitter-gated ion-channel ligand-binding domain"/>
    <property type="match status" value="1"/>
</dbReference>
<evidence type="ECO:0000259" key="4">
    <source>
        <dbReference type="PROSITE" id="PS50222"/>
    </source>
</evidence>
<proteinExistence type="predicted"/>
<dbReference type="Proteomes" id="UP001642484">
    <property type="component" value="Unassembled WGS sequence"/>
</dbReference>
<evidence type="ECO:0000256" key="2">
    <source>
        <dbReference type="SAM" id="Phobius"/>
    </source>
</evidence>
<dbReference type="InterPro" id="IPR006201">
    <property type="entry name" value="Neur_channel"/>
</dbReference>
<dbReference type="PROSITE" id="PS50222">
    <property type="entry name" value="EF_HAND_2"/>
    <property type="match status" value="1"/>
</dbReference>
<evidence type="ECO:0000313" key="5">
    <source>
        <dbReference type="EMBL" id="CAK8991285.1"/>
    </source>
</evidence>
<feature type="region of interest" description="Disordered" evidence="1">
    <location>
        <begin position="2418"/>
        <end position="2447"/>
    </location>
</feature>
<dbReference type="InterPro" id="IPR011992">
    <property type="entry name" value="EF-hand-dom_pair"/>
</dbReference>
<feature type="transmembrane region" description="Helical" evidence="2">
    <location>
        <begin position="284"/>
        <end position="311"/>
    </location>
</feature>
<keyword evidence="3" id="KW-0732">Signal</keyword>
<evidence type="ECO:0000313" key="6">
    <source>
        <dbReference type="Proteomes" id="UP001642484"/>
    </source>
</evidence>
<feature type="transmembrane region" description="Helical" evidence="2">
    <location>
        <begin position="391"/>
        <end position="410"/>
    </location>
</feature>
<dbReference type="PROSITE" id="PS50231">
    <property type="entry name" value="RICIN_B_LECTIN"/>
    <property type="match status" value="1"/>
</dbReference>
<keyword evidence="6" id="KW-1185">Reference proteome</keyword>
<dbReference type="SUPFAM" id="SSF47473">
    <property type="entry name" value="EF-hand"/>
    <property type="match status" value="1"/>
</dbReference>
<gene>
    <name evidence="5" type="ORF">CCMP2556_LOCUS2389</name>
</gene>
<feature type="transmembrane region" description="Helical" evidence="2">
    <location>
        <begin position="416"/>
        <end position="440"/>
    </location>
</feature>
<dbReference type="PANTHER" id="PTHR18945">
    <property type="entry name" value="NEUROTRANSMITTER GATED ION CHANNEL"/>
    <property type="match status" value="1"/>
</dbReference>
<dbReference type="EMBL" id="CAXAMN010000891">
    <property type="protein sequence ID" value="CAK8991285.1"/>
    <property type="molecule type" value="Genomic_DNA"/>
</dbReference>
<dbReference type="InterPro" id="IPR002048">
    <property type="entry name" value="EF_hand_dom"/>
</dbReference>
<keyword evidence="2" id="KW-0812">Transmembrane</keyword>
<keyword evidence="2" id="KW-0472">Membrane</keyword>
<dbReference type="Gene3D" id="1.20.58.390">
    <property type="entry name" value="Neurotransmitter-gated ion-channel transmembrane domain"/>
    <property type="match status" value="1"/>
</dbReference>
<feature type="chain" id="PRO_5046845965" description="EF-hand domain-containing protein" evidence="3">
    <location>
        <begin position="18"/>
        <end position="2974"/>
    </location>
</feature>
<dbReference type="InterPro" id="IPR038050">
    <property type="entry name" value="Neuro_actylchol_rec"/>
</dbReference>
<feature type="signal peptide" evidence="3">
    <location>
        <begin position="1"/>
        <end position="17"/>
    </location>
</feature>
<feature type="region of interest" description="Disordered" evidence="1">
    <location>
        <begin position="936"/>
        <end position="958"/>
    </location>
</feature>
<name>A0ABP0HM45_9DINO</name>
<feature type="compositionally biased region" description="Basic and acidic residues" evidence="1">
    <location>
        <begin position="561"/>
        <end position="572"/>
    </location>
</feature>
<accession>A0ABP0HM45</accession>
<dbReference type="Gene3D" id="1.10.238.10">
    <property type="entry name" value="EF-hand"/>
    <property type="match status" value="1"/>
</dbReference>
<feature type="transmembrane region" description="Helical" evidence="2">
    <location>
        <begin position="351"/>
        <end position="370"/>
    </location>
</feature>
<evidence type="ECO:0000256" key="1">
    <source>
        <dbReference type="SAM" id="MobiDB-lite"/>
    </source>
</evidence>
<reference evidence="5 6" key="1">
    <citation type="submission" date="2024-02" db="EMBL/GenBank/DDBJ databases">
        <authorList>
            <person name="Chen Y."/>
            <person name="Shah S."/>
            <person name="Dougan E. K."/>
            <person name="Thang M."/>
            <person name="Chan C."/>
        </authorList>
    </citation>
    <scope>NUCLEOTIDE SEQUENCE [LARGE SCALE GENOMIC DNA]</scope>
</reference>